<protein>
    <submittedName>
        <fullName evidence="2">Uncharacterized protein</fullName>
    </submittedName>
</protein>
<organism evidence="2 3">
    <name type="scientific">Paenibacillus nanensis</name>
    <dbReference type="NCBI Taxonomy" id="393251"/>
    <lineage>
        <taxon>Bacteria</taxon>
        <taxon>Bacillati</taxon>
        <taxon>Bacillota</taxon>
        <taxon>Bacilli</taxon>
        <taxon>Bacillales</taxon>
        <taxon>Paenibacillaceae</taxon>
        <taxon>Paenibacillus</taxon>
    </lineage>
</organism>
<feature type="chain" id="PRO_5038464886" evidence="1">
    <location>
        <begin position="26"/>
        <end position="309"/>
    </location>
</feature>
<dbReference type="OrthoDB" id="2475185at2"/>
<gene>
    <name evidence="2" type="ORF">D3P08_04340</name>
</gene>
<reference evidence="2 3" key="1">
    <citation type="submission" date="2018-09" db="EMBL/GenBank/DDBJ databases">
        <title>Paenibacillus aracenensis nov. sp. isolated from a cave in southern Spain.</title>
        <authorList>
            <person name="Jurado V."/>
            <person name="Gutierrez-Patricio S."/>
            <person name="Gonzalez-Pimentel J.L."/>
            <person name="Miller A.Z."/>
            <person name="Laiz L."/>
            <person name="Saiz-Jimenez C."/>
        </authorList>
    </citation>
    <scope>NUCLEOTIDE SEQUENCE [LARGE SCALE GENOMIC DNA]</scope>
    <source>
        <strain evidence="2 3">DSM 22867</strain>
    </source>
</reference>
<accession>A0A3A1VEP7</accession>
<dbReference type="Proteomes" id="UP000266482">
    <property type="component" value="Unassembled WGS sequence"/>
</dbReference>
<evidence type="ECO:0000313" key="3">
    <source>
        <dbReference type="Proteomes" id="UP000266482"/>
    </source>
</evidence>
<dbReference type="AlphaFoldDB" id="A0A3A1VEP7"/>
<comment type="caution">
    <text evidence="2">The sequence shown here is derived from an EMBL/GenBank/DDBJ whole genome shotgun (WGS) entry which is preliminary data.</text>
</comment>
<evidence type="ECO:0000256" key="1">
    <source>
        <dbReference type="SAM" id="SignalP"/>
    </source>
</evidence>
<dbReference type="EMBL" id="QXQA01000002">
    <property type="protein sequence ID" value="RIX59388.1"/>
    <property type="molecule type" value="Genomic_DNA"/>
</dbReference>
<keyword evidence="1" id="KW-0732">Signal</keyword>
<dbReference type="RefSeq" id="WP_119598219.1">
    <property type="nucleotide sequence ID" value="NZ_QXQA01000002.1"/>
</dbReference>
<feature type="signal peptide" evidence="1">
    <location>
        <begin position="1"/>
        <end position="25"/>
    </location>
</feature>
<name>A0A3A1VEP7_9BACL</name>
<keyword evidence="3" id="KW-1185">Reference proteome</keyword>
<evidence type="ECO:0000313" key="2">
    <source>
        <dbReference type="EMBL" id="RIX59388.1"/>
    </source>
</evidence>
<proteinExistence type="predicted"/>
<sequence length="309" mass="34561">MSKIRLSILTAGLTAAAILFNGAGAGVEAASAAPAARAVNQIHDSLSIKEQAQKWAEELSAQERYKTWRNAEIHVSPMGPGLHSWLVELTQSDKTIVGYIVIYATEEGGFQLGEYGIGAYPLFNEQALKLSLLQLELQPHSIKAERLYGDPLHAAWRITSKQAAAVYYTDAISGEGLPIEKDEEWESEQKQLTAENSRYGLTETDSKLKETFGLMASFNPYGRMPWLTKKPLVINEGDYSSIFQNIHSNKEIRYTTESYKGKARQVWSVVGYDIWEGDQVYLALDSDEEGADRRYLPIELLVQEGQFYP</sequence>